<dbReference type="Proteomes" id="UP001392437">
    <property type="component" value="Unassembled WGS sequence"/>
</dbReference>
<dbReference type="Pfam" id="PF00067">
    <property type="entry name" value="p450"/>
    <property type="match status" value="2"/>
</dbReference>
<evidence type="ECO:0000256" key="2">
    <source>
        <dbReference type="ARBA" id="ARBA00010617"/>
    </source>
</evidence>
<evidence type="ECO:0000256" key="3">
    <source>
        <dbReference type="ARBA" id="ARBA00022617"/>
    </source>
</evidence>
<dbReference type="InterPro" id="IPR050121">
    <property type="entry name" value="Cytochrome_P450_monoxygenase"/>
</dbReference>
<dbReference type="InterPro" id="IPR017972">
    <property type="entry name" value="Cyt_P450_CS"/>
</dbReference>
<evidence type="ECO:0000256" key="1">
    <source>
        <dbReference type="ARBA" id="ARBA00001971"/>
    </source>
</evidence>
<comment type="caution">
    <text evidence="11">The sequence shown here is derived from an EMBL/GenBank/DDBJ whole genome shotgun (WGS) entry which is preliminary data.</text>
</comment>
<dbReference type="GO" id="GO:0004497">
    <property type="term" value="F:monooxygenase activity"/>
    <property type="evidence" value="ECO:0007669"/>
    <property type="project" value="UniProtKB-KW"/>
</dbReference>
<evidence type="ECO:0000256" key="10">
    <source>
        <dbReference type="SAM" id="Phobius"/>
    </source>
</evidence>
<evidence type="ECO:0000256" key="7">
    <source>
        <dbReference type="ARBA" id="ARBA00023033"/>
    </source>
</evidence>
<dbReference type="GO" id="GO:0005506">
    <property type="term" value="F:iron ion binding"/>
    <property type="evidence" value="ECO:0007669"/>
    <property type="project" value="InterPro"/>
</dbReference>
<comment type="similarity">
    <text evidence="2 9">Belongs to the cytochrome P450 family.</text>
</comment>
<dbReference type="PANTHER" id="PTHR24305">
    <property type="entry name" value="CYTOCHROME P450"/>
    <property type="match status" value="1"/>
</dbReference>
<keyword evidence="10" id="KW-0472">Membrane</keyword>
<evidence type="ECO:0000313" key="11">
    <source>
        <dbReference type="EMBL" id="KAK8105252.1"/>
    </source>
</evidence>
<proteinExistence type="inferred from homology"/>
<feature type="binding site" description="axial binding residue" evidence="8">
    <location>
        <position position="350"/>
    </location>
    <ligand>
        <name>heme</name>
        <dbReference type="ChEBI" id="CHEBI:30413"/>
    </ligand>
    <ligandPart>
        <name>Fe</name>
        <dbReference type="ChEBI" id="CHEBI:18248"/>
    </ligandPart>
</feature>
<protein>
    <submittedName>
        <fullName evidence="11">Trichothecene C-15 hydroxylase</fullName>
    </submittedName>
</protein>
<dbReference type="InterPro" id="IPR001128">
    <property type="entry name" value="Cyt_P450"/>
</dbReference>
<name>A0AAW0QGX0_9PEZI</name>
<gene>
    <name evidence="11" type="ORF">PG999_008611</name>
</gene>
<accession>A0AAW0QGX0</accession>
<organism evidence="11 12">
    <name type="scientific">Apiospora kogelbergensis</name>
    <dbReference type="NCBI Taxonomy" id="1337665"/>
    <lineage>
        <taxon>Eukaryota</taxon>
        <taxon>Fungi</taxon>
        <taxon>Dikarya</taxon>
        <taxon>Ascomycota</taxon>
        <taxon>Pezizomycotina</taxon>
        <taxon>Sordariomycetes</taxon>
        <taxon>Xylariomycetidae</taxon>
        <taxon>Amphisphaeriales</taxon>
        <taxon>Apiosporaceae</taxon>
        <taxon>Apiospora</taxon>
    </lineage>
</organism>
<sequence length="407" mass="46969">MFGLLDIYDPRDVYVRLSLTGVVLRVIIGSLGLSFLYYLLILPLYNVFLHPLRHTPGPKLWAMTHIFYSRSVVKGTVHKDLFELHRAYGPVVRVAPNTVDILHPEGQRDLKGHRKGGLNENKKDPINYAPNVKDLFGAPREEHSMQRRVLSHAFSAQAMVEQQPIIRGYVDKLFAGLHRTSQNGTQLVEMTSWLNWLTFDIVGDLAFGEPFGCLENSRYHPWIFLTFDAIKFVRIRTEIQRLGPLVSLLQGFLIKTLTRNHDANFELAALLVRKRLDSGSNRPDFIEKMIEGGKEKDHTIVDINIWAVHHDPNLFTLPDSFVPERWLGDARFKNDRLDAVEPFSAGPRNCIGRNLAYAEIRMVLARLVWNFDMEISQEDKDWVVDQKIYTVWEKPELHVWLKPRKGT</sequence>
<evidence type="ECO:0000256" key="8">
    <source>
        <dbReference type="PIRSR" id="PIRSR602401-1"/>
    </source>
</evidence>
<keyword evidence="5 9" id="KW-0560">Oxidoreductase</keyword>
<feature type="transmembrane region" description="Helical" evidence="10">
    <location>
        <begin position="22"/>
        <end position="45"/>
    </location>
</feature>
<dbReference type="GO" id="GO:0020037">
    <property type="term" value="F:heme binding"/>
    <property type="evidence" value="ECO:0007669"/>
    <property type="project" value="InterPro"/>
</dbReference>
<dbReference type="SUPFAM" id="SSF48264">
    <property type="entry name" value="Cytochrome P450"/>
    <property type="match status" value="1"/>
</dbReference>
<dbReference type="InterPro" id="IPR036396">
    <property type="entry name" value="Cyt_P450_sf"/>
</dbReference>
<evidence type="ECO:0000256" key="9">
    <source>
        <dbReference type="RuleBase" id="RU000461"/>
    </source>
</evidence>
<dbReference type="AlphaFoldDB" id="A0AAW0QGX0"/>
<keyword evidence="4 8" id="KW-0479">Metal-binding</keyword>
<comment type="cofactor">
    <cofactor evidence="1 8">
        <name>heme</name>
        <dbReference type="ChEBI" id="CHEBI:30413"/>
    </cofactor>
</comment>
<dbReference type="Gene3D" id="1.10.630.10">
    <property type="entry name" value="Cytochrome P450"/>
    <property type="match status" value="2"/>
</dbReference>
<keyword evidence="3 8" id="KW-0349">Heme</keyword>
<dbReference type="EMBL" id="JAQQWP010000008">
    <property type="protein sequence ID" value="KAK8105252.1"/>
    <property type="molecule type" value="Genomic_DNA"/>
</dbReference>
<keyword evidence="10" id="KW-0812">Transmembrane</keyword>
<evidence type="ECO:0000256" key="5">
    <source>
        <dbReference type="ARBA" id="ARBA00023002"/>
    </source>
</evidence>
<dbReference type="PRINTS" id="PR00463">
    <property type="entry name" value="EP450I"/>
</dbReference>
<dbReference type="GO" id="GO:0016705">
    <property type="term" value="F:oxidoreductase activity, acting on paired donors, with incorporation or reduction of molecular oxygen"/>
    <property type="evidence" value="ECO:0007669"/>
    <property type="project" value="InterPro"/>
</dbReference>
<evidence type="ECO:0000313" key="12">
    <source>
        <dbReference type="Proteomes" id="UP001392437"/>
    </source>
</evidence>
<keyword evidence="10" id="KW-1133">Transmembrane helix</keyword>
<keyword evidence="7 9" id="KW-0503">Monooxygenase</keyword>
<dbReference type="PROSITE" id="PS00086">
    <property type="entry name" value="CYTOCHROME_P450"/>
    <property type="match status" value="1"/>
</dbReference>
<dbReference type="InterPro" id="IPR002401">
    <property type="entry name" value="Cyt_P450_E_grp-I"/>
</dbReference>
<reference evidence="11 12" key="1">
    <citation type="submission" date="2023-01" db="EMBL/GenBank/DDBJ databases">
        <title>Analysis of 21 Apiospora genomes using comparative genomics revels a genus with tremendous synthesis potential of carbohydrate active enzymes and secondary metabolites.</title>
        <authorList>
            <person name="Sorensen T."/>
        </authorList>
    </citation>
    <scope>NUCLEOTIDE SEQUENCE [LARGE SCALE GENOMIC DNA]</scope>
    <source>
        <strain evidence="11 12">CBS 117206</strain>
    </source>
</reference>
<evidence type="ECO:0000256" key="6">
    <source>
        <dbReference type="ARBA" id="ARBA00023004"/>
    </source>
</evidence>
<keyword evidence="12" id="KW-1185">Reference proteome</keyword>
<evidence type="ECO:0000256" key="4">
    <source>
        <dbReference type="ARBA" id="ARBA00022723"/>
    </source>
</evidence>
<keyword evidence="6 8" id="KW-0408">Iron</keyword>
<dbReference type="PANTHER" id="PTHR24305:SF230">
    <property type="entry name" value="P450, PUTATIVE (EUROFUNG)-RELATED"/>
    <property type="match status" value="1"/>
</dbReference>